<dbReference type="Proteomes" id="UP000030765">
    <property type="component" value="Unassembled WGS sequence"/>
</dbReference>
<evidence type="ECO:0000313" key="2">
    <source>
        <dbReference type="EMBL" id="KFB47387.1"/>
    </source>
</evidence>
<accession>A0A084WAZ3</accession>
<evidence type="ECO:0000256" key="1">
    <source>
        <dbReference type="SAM" id="MobiDB-lite"/>
    </source>
</evidence>
<evidence type="ECO:0000313" key="3">
    <source>
        <dbReference type="EnsemblMetazoa" id="ASIC015633-PA"/>
    </source>
</evidence>
<dbReference type="VEuPathDB" id="VectorBase:ASIC015633"/>
<dbReference type="AlphaFoldDB" id="A0A084WAZ3"/>
<name>A0A084WAZ3_ANOSI</name>
<sequence length="117" mass="12785">MSPELAAFKVGNDVCCGGRNLHGTCCIFGVFARCRSGNGTKYLENSLQPIGNVRLWRVGPTVATRNAGKMPPKRDHRLPPKRGESNSCLAWSNDRSGTIPANLRSAYTRRVGHNCDL</sequence>
<protein>
    <submittedName>
        <fullName evidence="2">Uncharacterized protein LOC100893485</fullName>
    </submittedName>
</protein>
<feature type="region of interest" description="Disordered" evidence="1">
    <location>
        <begin position="64"/>
        <end position="88"/>
    </location>
</feature>
<proteinExistence type="predicted"/>
<evidence type="ECO:0000313" key="4">
    <source>
        <dbReference type="Proteomes" id="UP000030765"/>
    </source>
</evidence>
<keyword evidence="4" id="KW-1185">Reference proteome</keyword>
<gene>
    <name evidence="2" type="ORF">ZHAS_00015633</name>
</gene>
<dbReference type="EMBL" id="KE525331">
    <property type="protein sequence ID" value="KFB47387.1"/>
    <property type="molecule type" value="Genomic_DNA"/>
</dbReference>
<dbReference type="EnsemblMetazoa" id="ASIC015633-RA">
    <property type="protein sequence ID" value="ASIC015633-PA"/>
    <property type="gene ID" value="ASIC015633"/>
</dbReference>
<reference evidence="3" key="2">
    <citation type="submission" date="2020-05" db="UniProtKB">
        <authorList>
            <consortium name="EnsemblMetazoa"/>
        </authorList>
    </citation>
    <scope>IDENTIFICATION</scope>
</reference>
<reference evidence="2 4" key="1">
    <citation type="journal article" date="2014" name="BMC Genomics">
        <title>Genome sequence of Anopheles sinensis provides insight into genetics basis of mosquito competence for malaria parasites.</title>
        <authorList>
            <person name="Zhou D."/>
            <person name="Zhang D."/>
            <person name="Ding G."/>
            <person name="Shi L."/>
            <person name="Hou Q."/>
            <person name="Ye Y."/>
            <person name="Xu Y."/>
            <person name="Zhou H."/>
            <person name="Xiong C."/>
            <person name="Li S."/>
            <person name="Yu J."/>
            <person name="Hong S."/>
            <person name="Yu X."/>
            <person name="Zou P."/>
            <person name="Chen C."/>
            <person name="Chang X."/>
            <person name="Wang W."/>
            <person name="Lv Y."/>
            <person name="Sun Y."/>
            <person name="Ma L."/>
            <person name="Shen B."/>
            <person name="Zhu C."/>
        </authorList>
    </citation>
    <scope>NUCLEOTIDE SEQUENCE [LARGE SCALE GENOMIC DNA]</scope>
</reference>
<dbReference type="EMBL" id="ATLV01022298">
    <property type="status" value="NOT_ANNOTATED_CDS"/>
    <property type="molecule type" value="Genomic_DNA"/>
</dbReference>
<organism evidence="2">
    <name type="scientific">Anopheles sinensis</name>
    <name type="common">Mosquito</name>
    <dbReference type="NCBI Taxonomy" id="74873"/>
    <lineage>
        <taxon>Eukaryota</taxon>
        <taxon>Metazoa</taxon>
        <taxon>Ecdysozoa</taxon>
        <taxon>Arthropoda</taxon>
        <taxon>Hexapoda</taxon>
        <taxon>Insecta</taxon>
        <taxon>Pterygota</taxon>
        <taxon>Neoptera</taxon>
        <taxon>Endopterygota</taxon>
        <taxon>Diptera</taxon>
        <taxon>Nematocera</taxon>
        <taxon>Culicoidea</taxon>
        <taxon>Culicidae</taxon>
        <taxon>Anophelinae</taxon>
        <taxon>Anopheles</taxon>
    </lineage>
</organism>